<organism evidence="1 2">
    <name type="scientific">Elysia crispata</name>
    <name type="common">lettuce slug</name>
    <dbReference type="NCBI Taxonomy" id="231223"/>
    <lineage>
        <taxon>Eukaryota</taxon>
        <taxon>Metazoa</taxon>
        <taxon>Spiralia</taxon>
        <taxon>Lophotrochozoa</taxon>
        <taxon>Mollusca</taxon>
        <taxon>Gastropoda</taxon>
        <taxon>Heterobranchia</taxon>
        <taxon>Euthyneura</taxon>
        <taxon>Panpulmonata</taxon>
        <taxon>Sacoglossa</taxon>
        <taxon>Placobranchoidea</taxon>
        <taxon>Plakobranchidae</taxon>
        <taxon>Elysia</taxon>
    </lineage>
</organism>
<dbReference type="EMBL" id="JAWDGP010001032">
    <property type="protein sequence ID" value="KAK3795564.1"/>
    <property type="molecule type" value="Genomic_DNA"/>
</dbReference>
<keyword evidence="2" id="KW-1185">Reference proteome</keyword>
<accession>A0AAE1AWZ7</accession>
<comment type="caution">
    <text evidence="1">The sequence shown here is derived from an EMBL/GenBank/DDBJ whole genome shotgun (WGS) entry which is preliminary data.</text>
</comment>
<sequence length="225" mass="24587">MSRRTIFEPQRRTVGNVFGTIAAPRRYPPTSRNSRALRSSLNGRILGSFAFSSKLKVESNAIIDCNTIGSLVSYDGDKSKDTRAIIDCNTIGSLVSYDGDKSRDTNAILDCNTIGSLVSYDGDKSKDTRAIIDCNTIGSLVSYDGDKSKDTRAIIECNTIGSLVSYDGDKSKDTNAILDCNTIGSLMMETSLKIPTQNEFSQPTYQTHVGLIVKVLTYESCYLKN</sequence>
<reference evidence="1" key="1">
    <citation type="journal article" date="2023" name="G3 (Bethesda)">
        <title>A reference genome for the long-term kleptoplast-retaining sea slug Elysia crispata morphotype clarki.</title>
        <authorList>
            <person name="Eastman K.E."/>
            <person name="Pendleton A.L."/>
            <person name="Shaikh M.A."/>
            <person name="Suttiyut T."/>
            <person name="Ogas R."/>
            <person name="Tomko P."/>
            <person name="Gavelis G."/>
            <person name="Widhalm J.R."/>
            <person name="Wisecaver J.H."/>
        </authorList>
    </citation>
    <scope>NUCLEOTIDE SEQUENCE</scope>
    <source>
        <strain evidence="1">ECLA1</strain>
    </source>
</reference>
<gene>
    <name evidence="1" type="ORF">RRG08_013289</name>
</gene>
<name>A0AAE1AWZ7_9GAST</name>
<evidence type="ECO:0000313" key="1">
    <source>
        <dbReference type="EMBL" id="KAK3795564.1"/>
    </source>
</evidence>
<evidence type="ECO:0000313" key="2">
    <source>
        <dbReference type="Proteomes" id="UP001283361"/>
    </source>
</evidence>
<protein>
    <submittedName>
        <fullName evidence="1">Uncharacterized protein</fullName>
    </submittedName>
</protein>
<dbReference type="Proteomes" id="UP001283361">
    <property type="component" value="Unassembled WGS sequence"/>
</dbReference>
<dbReference type="AlphaFoldDB" id="A0AAE1AWZ7"/>
<proteinExistence type="predicted"/>